<dbReference type="EMBL" id="MU806213">
    <property type="protein sequence ID" value="KAJ3837928.1"/>
    <property type="molecule type" value="Genomic_DNA"/>
</dbReference>
<gene>
    <name evidence="1" type="ORF">F5878DRAFT_493977</name>
</gene>
<reference evidence="1" key="1">
    <citation type="submission" date="2022-08" db="EMBL/GenBank/DDBJ databases">
        <authorList>
            <consortium name="DOE Joint Genome Institute"/>
            <person name="Min B."/>
            <person name="Riley R."/>
            <person name="Sierra-Patev S."/>
            <person name="Naranjo-Ortiz M."/>
            <person name="Looney B."/>
            <person name="Konkel Z."/>
            <person name="Slot J.C."/>
            <person name="Sakamoto Y."/>
            <person name="Steenwyk J.L."/>
            <person name="Rokas A."/>
            <person name="Carro J."/>
            <person name="Camarero S."/>
            <person name="Ferreira P."/>
            <person name="Molpeceres G."/>
            <person name="Ruiz-Duenas F.J."/>
            <person name="Serrano A."/>
            <person name="Henrissat B."/>
            <person name="Drula E."/>
            <person name="Hughes K.W."/>
            <person name="Mata J.L."/>
            <person name="Ishikawa N.K."/>
            <person name="Vargas-Isla R."/>
            <person name="Ushijima S."/>
            <person name="Smith C.A."/>
            <person name="Ahrendt S."/>
            <person name="Andreopoulos W."/>
            <person name="He G."/>
            <person name="Labutti K."/>
            <person name="Lipzen A."/>
            <person name="Ng V."/>
            <person name="Sandor L."/>
            <person name="Barry K."/>
            <person name="Martinez A.T."/>
            <person name="Xiao Y."/>
            <person name="Gibbons J.G."/>
            <person name="Terashima K."/>
            <person name="Hibbett D.S."/>
            <person name="Grigoriev I.V."/>
        </authorList>
    </citation>
    <scope>NUCLEOTIDE SEQUENCE</scope>
    <source>
        <strain evidence="1">TFB9207</strain>
    </source>
</reference>
<comment type="caution">
    <text evidence="1">The sequence shown here is derived from an EMBL/GenBank/DDBJ whole genome shotgun (WGS) entry which is preliminary data.</text>
</comment>
<sequence length="98" mass="11150">MDNLFSIFFGLSLRFIVTLVTTPDSSLNPDPPSKYISSVKLIGSLVGLWEGIVLLHFTQKYPRSYDPYVAYGVRMFVDLLLTEDMQRMMLVLLWTGLG</sequence>
<dbReference type="AlphaFoldDB" id="A0AA38P8A4"/>
<evidence type="ECO:0000313" key="2">
    <source>
        <dbReference type="Proteomes" id="UP001163846"/>
    </source>
</evidence>
<evidence type="ECO:0000313" key="1">
    <source>
        <dbReference type="EMBL" id="KAJ3837928.1"/>
    </source>
</evidence>
<protein>
    <submittedName>
        <fullName evidence="1">Uncharacterized protein</fullName>
    </submittedName>
</protein>
<proteinExistence type="predicted"/>
<organism evidence="1 2">
    <name type="scientific">Lentinula raphanica</name>
    <dbReference type="NCBI Taxonomy" id="153919"/>
    <lineage>
        <taxon>Eukaryota</taxon>
        <taxon>Fungi</taxon>
        <taxon>Dikarya</taxon>
        <taxon>Basidiomycota</taxon>
        <taxon>Agaricomycotina</taxon>
        <taxon>Agaricomycetes</taxon>
        <taxon>Agaricomycetidae</taxon>
        <taxon>Agaricales</taxon>
        <taxon>Marasmiineae</taxon>
        <taxon>Omphalotaceae</taxon>
        <taxon>Lentinula</taxon>
    </lineage>
</organism>
<name>A0AA38P8A4_9AGAR</name>
<keyword evidence="2" id="KW-1185">Reference proteome</keyword>
<feature type="non-terminal residue" evidence="1">
    <location>
        <position position="98"/>
    </location>
</feature>
<dbReference type="Proteomes" id="UP001163846">
    <property type="component" value="Unassembled WGS sequence"/>
</dbReference>
<accession>A0AA38P8A4</accession>